<keyword evidence="1" id="KW-0732">Signal</keyword>
<dbReference type="AlphaFoldDB" id="A0A225DQ39"/>
<organism evidence="2 3">
    <name type="scientific">Fimbriiglobus ruber</name>
    <dbReference type="NCBI Taxonomy" id="1908690"/>
    <lineage>
        <taxon>Bacteria</taxon>
        <taxon>Pseudomonadati</taxon>
        <taxon>Planctomycetota</taxon>
        <taxon>Planctomycetia</taxon>
        <taxon>Gemmatales</taxon>
        <taxon>Gemmataceae</taxon>
        <taxon>Fimbriiglobus</taxon>
    </lineage>
</organism>
<evidence type="ECO:0008006" key="4">
    <source>
        <dbReference type="Google" id="ProtNLM"/>
    </source>
</evidence>
<dbReference type="EMBL" id="NIDE01000004">
    <property type="protein sequence ID" value="OWK43570.1"/>
    <property type="molecule type" value="Genomic_DNA"/>
</dbReference>
<name>A0A225DQ39_9BACT</name>
<keyword evidence="3" id="KW-1185">Reference proteome</keyword>
<gene>
    <name evidence="2" type="ORF">FRUB_03169</name>
</gene>
<evidence type="ECO:0000313" key="2">
    <source>
        <dbReference type="EMBL" id="OWK43570.1"/>
    </source>
</evidence>
<comment type="caution">
    <text evidence="2">The sequence shown here is derived from an EMBL/GenBank/DDBJ whole genome shotgun (WGS) entry which is preliminary data.</text>
</comment>
<sequence length="215" mass="23300">MNRIALVICFVLLGAGALVHGATTHRWAVLAPAASLADQFHAFEVTVGDFQAESVPNDMPLKERSIGTTCRYFSPSRNATVVVALTSGPPGAVSTHTPDVCYPSSGYRTLRGPTVETIGLPGGEKVSYYVAEFEKKSATRTERHKVRWAWTADGNWAAPDRPRFAYLRVAELYKLYIVTPVPDGDSDGAAEDPPVVRQFVAATFAQYAGLFAGRH</sequence>
<dbReference type="Proteomes" id="UP000214646">
    <property type="component" value="Unassembled WGS sequence"/>
</dbReference>
<evidence type="ECO:0000256" key="1">
    <source>
        <dbReference type="SAM" id="SignalP"/>
    </source>
</evidence>
<reference evidence="3" key="1">
    <citation type="submission" date="2017-06" db="EMBL/GenBank/DDBJ databases">
        <title>Genome analysis of Fimbriiglobus ruber SP5, the first member of the order Planctomycetales with confirmed chitinolytic capability.</title>
        <authorList>
            <person name="Ravin N.V."/>
            <person name="Rakitin A.L."/>
            <person name="Ivanova A.A."/>
            <person name="Beletsky A.V."/>
            <person name="Kulichevskaya I.S."/>
            <person name="Mardanov A.V."/>
            <person name="Dedysh S.N."/>
        </authorList>
    </citation>
    <scope>NUCLEOTIDE SEQUENCE [LARGE SCALE GENOMIC DNA]</scope>
    <source>
        <strain evidence="3">SP5</strain>
    </source>
</reference>
<protein>
    <recommendedName>
        <fullName evidence="4">Methanolan biosynthesis EpsI domain-containing protein</fullName>
    </recommendedName>
</protein>
<evidence type="ECO:0000313" key="3">
    <source>
        <dbReference type="Proteomes" id="UP000214646"/>
    </source>
</evidence>
<feature type="signal peptide" evidence="1">
    <location>
        <begin position="1"/>
        <end position="21"/>
    </location>
</feature>
<dbReference type="RefSeq" id="WP_088254389.1">
    <property type="nucleotide sequence ID" value="NZ_NIDE01000004.1"/>
</dbReference>
<proteinExistence type="predicted"/>
<dbReference type="OrthoDB" id="288208at2"/>
<feature type="chain" id="PRO_5012036364" description="Methanolan biosynthesis EpsI domain-containing protein" evidence="1">
    <location>
        <begin position="22"/>
        <end position="215"/>
    </location>
</feature>
<accession>A0A225DQ39</accession>